<feature type="domain" description="Aldehyde dehydrogenase" evidence="2">
    <location>
        <begin position="19"/>
        <end position="457"/>
    </location>
</feature>
<dbReference type="EMBL" id="CP091508">
    <property type="protein sequence ID" value="UOO82482.1"/>
    <property type="molecule type" value="Genomic_DNA"/>
</dbReference>
<dbReference type="InterPro" id="IPR044151">
    <property type="entry name" value="ALDH_KGSADH"/>
</dbReference>
<organism evidence="3 4">
    <name type="scientific">Uruburuella testudinis</name>
    <dbReference type="NCBI Taxonomy" id="1282863"/>
    <lineage>
        <taxon>Bacteria</taxon>
        <taxon>Pseudomonadati</taxon>
        <taxon>Pseudomonadota</taxon>
        <taxon>Betaproteobacteria</taxon>
        <taxon>Neisseriales</taxon>
        <taxon>Neisseriaceae</taxon>
        <taxon>Uruburuella</taxon>
    </lineage>
</organism>
<dbReference type="Gene3D" id="3.40.309.10">
    <property type="entry name" value="Aldehyde Dehydrogenase, Chain A, domain 2"/>
    <property type="match status" value="1"/>
</dbReference>
<dbReference type="PANTHER" id="PTHR43353:SF3">
    <property type="entry name" value="ALDEHYDE DEHYDROGENASE-RELATED"/>
    <property type="match status" value="1"/>
</dbReference>
<name>A0ABY4DXZ3_9NEIS</name>
<dbReference type="CDD" id="cd07129">
    <property type="entry name" value="ALDH_KGSADH"/>
    <property type="match status" value="1"/>
</dbReference>
<dbReference type="InterPro" id="IPR050740">
    <property type="entry name" value="Aldehyde_DH_Superfamily"/>
</dbReference>
<dbReference type="Pfam" id="PF00171">
    <property type="entry name" value="Aldedh"/>
    <property type="match status" value="1"/>
</dbReference>
<keyword evidence="4" id="KW-1185">Reference proteome</keyword>
<dbReference type="InterPro" id="IPR016161">
    <property type="entry name" value="Ald_DH/histidinol_DH"/>
</dbReference>
<dbReference type="InterPro" id="IPR015590">
    <property type="entry name" value="Aldehyde_DH_dom"/>
</dbReference>
<accession>A0ABY4DXZ3</accession>
<evidence type="ECO:0000313" key="4">
    <source>
        <dbReference type="Proteomes" id="UP000829817"/>
    </source>
</evidence>
<dbReference type="SUPFAM" id="SSF53720">
    <property type="entry name" value="ALDH-like"/>
    <property type="match status" value="1"/>
</dbReference>
<keyword evidence="1" id="KW-0560">Oxidoreductase</keyword>
<proteinExistence type="predicted"/>
<gene>
    <name evidence="3" type="ORF">LVJ83_03165</name>
</gene>
<dbReference type="Gene3D" id="3.40.605.10">
    <property type="entry name" value="Aldehyde Dehydrogenase, Chain A, domain 1"/>
    <property type="match status" value="1"/>
</dbReference>
<protein>
    <submittedName>
        <fullName evidence="3">Aldehyde dehydrogenase (NADP(+))</fullName>
    </submittedName>
</protein>
<dbReference type="PANTHER" id="PTHR43353">
    <property type="entry name" value="SUCCINATE-SEMIALDEHYDE DEHYDROGENASE, MITOCHONDRIAL"/>
    <property type="match status" value="1"/>
</dbReference>
<dbReference type="RefSeq" id="WP_244786231.1">
    <property type="nucleotide sequence ID" value="NZ_CP091508.1"/>
</dbReference>
<evidence type="ECO:0000313" key="3">
    <source>
        <dbReference type="EMBL" id="UOO82482.1"/>
    </source>
</evidence>
<sequence length="505" mass="53065">MSLEAKNLIGYQAVAGKGAGIQAVDPATDERLAPVYHEVSDADFDRALDLAQTAFLQYRELSDAARAQFLDSIAAEIEADSEAIIQRAMQETALPHARLQGECARTCNQLRLFAAVVRQGAYRDIRRDEAMPQRQPPRPDIRYRKIGLGPVAVFGASNFPLAFSVAGGDTASALAAGCPVVVKAHNAHPGTSEYVGRAVQRAAQRCGMPEGVFALLYGEGNRIGEKLVGHPHIKAVGFTGSRAGGLALLKLAQARPEPIPVYAEMSSINPVYLMPDALATQAEALGRALVAAMTMGAGQFCTSPGVVFAAAGAGFDAFTAAARAALAVQTAQTMLTPAIARAFEQGIQNLAAHAQLLAAGEASGGIHSCRARLFVVEGDVFAGNEALRQEVFGSAAVIVCCRDFAQMQMLTEQLEGQLTAAVHATADDDVGQLKSLLSQLERKAGRIVFNGFGTGVEVCGAMVHGGPFPATSDSRSTSVGATAIDRFLRPVCYQDVPADILPEAF</sequence>
<evidence type="ECO:0000259" key="2">
    <source>
        <dbReference type="Pfam" id="PF00171"/>
    </source>
</evidence>
<dbReference type="Proteomes" id="UP000829817">
    <property type="component" value="Chromosome"/>
</dbReference>
<evidence type="ECO:0000256" key="1">
    <source>
        <dbReference type="ARBA" id="ARBA00023002"/>
    </source>
</evidence>
<dbReference type="InterPro" id="IPR016162">
    <property type="entry name" value="Ald_DH_N"/>
</dbReference>
<reference evidence="3 4" key="1">
    <citation type="journal article" date="2022" name="Res Sq">
        <title>Evolution of multicellular longitudinally dividing oral cavity symbionts (Neisseriaceae).</title>
        <authorList>
            <person name="Nyongesa S."/>
            <person name="Weber P."/>
            <person name="Bernet E."/>
            <person name="Pullido F."/>
            <person name="Nieckarz M."/>
            <person name="Delaby M."/>
            <person name="Nieves C."/>
            <person name="Viehboeck T."/>
            <person name="Krause N."/>
            <person name="Rivera-Millot A."/>
            <person name="Nakamura A."/>
            <person name="Vischer N."/>
            <person name="VanNieuwenhze M."/>
            <person name="Brun Y."/>
            <person name="Cava F."/>
            <person name="Bulgheresi S."/>
            <person name="Veyrier F."/>
        </authorList>
    </citation>
    <scope>NUCLEOTIDE SEQUENCE [LARGE SCALE GENOMIC DNA]</scope>
    <source>
        <strain evidence="3 4">CCUG 63373m</strain>
    </source>
</reference>
<dbReference type="InterPro" id="IPR016163">
    <property type="entry name" value="Ald_DH_C"/>
</dbReference>